<keyword evidence="2" id="KW-1185">Reference proteome</keyword>
<dbReference type="RefSeq" id="WP_156140512.1">
    <property type="nucleotide sequence ID" value="NZ_BBLT01000004.1"/>
</dbReference>
<proteinExistence type="predicted"/>
<accession>A0A098LDS9</accession>
<protein>
    <submittedName>
        <fullName evidence="1">Uncharacterized protein</fullName>
    </submittedName>
</protein>
<evidence type="ECO:0000313" key="1">
    <source>
        <dbReference type="EMBL" id="GAL85151.1"/>
    </source>
</evidence>
<dbReference type="Proteomes" id="UP000030185">
    <property type="component" value="Unassembled WGS sequence"/>
</dbReference>
<name>A0A098LDS9_9BACT</name>
<dbReference type="AlphaFoldDB" id="A0A098LDS9"/>
<organism evidence="1 2">
    <name type="scientific">Sporocytophaga myxococcoides</name>
    <dbReference type="NCBI Taxonomy" id="153721"/>
    <lineage>
        <taxon>Bacteria</taxon>
        <taxon>Pseudomonadati</taxon>
        <taxon>Bacteroidota</taxon>
        <taxon>Cytophagia</taxon>
        <taxon>Cytophagales</taxon>
        <taxon>Cytophagaceae</taxon>
        <taxon>Sporocytophaga</taxon>
    </lineage>
</organism>
<comment type="caution">
    <text evidence="1">The sequence shown here is derived from an EMBL/GenBank/DDBJ whole genome shotgun (WGS) entry which is preliminary data.</text>
</comment>
<dbReference type="EMBL" id="BBLT01000004">
    <property type="protein sequence ID" value="GAL85151.1"/>
    <property type="molecule type" value="Genomic_DNA"/>
</dbReference>
<gene>
    <name evidence="1" type="ORF">MYP_2380</name>
</gene>
<sequence length="94" mass="10874">MDFIPKEDKLLIQWLRNYSLHLTSVGATLGITPAEIASLNALIFDVTTDLIQGRYKDENDKKDIMLKFLIKMINKMKSHPLYNEYEHGKKMGFA</sequence>
<evidence type="ECO:0000313" key="2">
    <source>
        <dbReference type="Proteomes" id="UP000030185"/>
    </source>
</evidence>
<reference evidence="1 2" key="1">
    <citation type="submission" date="2014-09" db="EMBL/GenBank/DDBJ databases">
        <title>Sporocytophaga myxococcoides PG-01 genome sequencing.</title>
        <authorList>
            <person name="Liu L."/>
            <person name="Gao P.J."/>
            <person name="Chen G.J."/>
            <person name="Wang L.S."/>
        </authorList>
    </citation>
    <scope>NUCLEOTIDE SEQUENCE [LARGE SCALE GENOMIC DNA]</scope>
    <source>
        <strain evidence="1 2">PG-01</strain>
    </source>
</reference>
<dbReference type="STRING" id="153721.MYP_2380"/>
<dbReference type="OrthoDB" id="9843834at2"/>